<dbReference type="OrthoDB" id="9798201at2"/>
<dbReference type="STRING" id="1526658.BHK69_24130"/>
<reference evidence="3 4" key="1">
    <citation type="journal article" date="2015" name="Antonie Van Leeuwenhoek">
        <title>Bosea vaviloviae sp. nov., a new species of slow-growing rhizobia isolated from nodules of the relict species Vavilovia formosa (Stev.) Fed.</title>
        <authorList>
            <person name="Safronova V.I."/>
            <person name="Kuznetsova I.G."/>
            <person name="Sazanova A.L."/>
            <person name="Kimeklis A.K."/>
            <person name="Belimov A.A."/>
            <person name="Andronov E.E."/>
            <person name="Pinaev A.G."/>
            <person name="Chizhevskaya E.P."/>
            <person name="Pukhaev A.R."/>
            <person name="Popov K.P."/>
            <person name="Willems A."/>
            <person name="Tikhonovich I.A."/>
        </authorList>
    </citation>
    <scope>NUCLEOTIDE SEQUENCE [LARGE SCALE GENOMIC DNA]</scope>
    <source>
        <strain evidence="3 4">Vaf18</strain>
    </source>
</reference>
<dbReference type="InterPro" id="IPR037523">
    <property type="entry name" value="VOC_core"/>
</dbReference>
<gene>
    <name evidence="3" type="ORF">BHK69_24130</name>
</gene>
<dbReference type="PANTHER" id="PTHR43048">
    <property type="entry name" value="METHYLMALONYL-COA EPIMERASE"/>
    <property type="match status" value="1"/>
</dbReference>
<dbReference type="RefSeq" id="WP_069692318.1">
    <property type="nucleotide sequence ID" value="NZ_CP017147.1"/>
</dbReference>
<dbReference type="PANTHER" id="PTHR43048:SF5">
    <property type="entry name" value="BLR5325 PROTEIN"/>
    <property type="match status" value="1"/>
</dbReference>
<organism evidence="3 4">
    <name type="scientific">Bosea vaviloviae</name>
    <dbReference type="NCBI Taxonomy" id="1526658"/>
    <lineage>
        <taxon>Bacteria</taxon>
        <taxon>Pseudomonadati</taxon>
        <taxon>Pseudomonadota</taxon>
        <taxon>Alphaproteobacteria</taxon>
        <taxon>Hyphomicrobiales</taxon>
        <taxon>Boseaceae</taxon>
        <taxon>Bosea</taxon>
    </lineage>
</organism>
<evidence type="ECO:0000256" key="1">
    <source>
        <dbReference type="ARBA" id="ARBA00022723"/>
    </source>
</evidence>
<protein>
    <submittedName>
        <fullName evidence="3">Glyoxalase</fullName>
    </submittedName>
</protein>
<evidence type="ECO:0000313" key="4">
    <source>
        <dbReference type="Proteomes" id="UP000094969"/>
    </source>
</evidence>
<dbReference type="GO" id="GO:0046872">
    <property type="term" value="F:metal ion binding"/>
    <property type="evidence" value="ECO:0007669"/>
    <property type="project" value="UniProtKB-KW"/>
</dbReference>
<dbReference type="PROSITE" id="PS51819">
    <property type="entry name" value="VOC"/>
    <property type="match status" value="1"/>
</dbReference>
<name>A0A1D7U700_9HYPH</name>
<dbReference type="InterPro" id="IPR029068">
    <property type="entry name" value="Glyas_Bleomycin-R_OHBP_Dase"/>
</dbReference>
<sequence length="121" mass="13231">MASIRYFVNDVDEAVAFYRDKLSFVLKQQFGPAMAILESEGLTLWLAGPLASASRPMPDGRKPEPGGWNRFVLDVTDLPALVEGLRAQGVPFRNAIVEGPGGRQILCEDPSGNVIELFQRA</sequence>
<dbReference type="KEGG" id="bvv:BHK69_24130"/>
<keyword evidence="4" id="KW-1185">Reference proteome</keyword>
<keyword evidence="1" id="KW-0479">Metal-binding</keyword>
<dbReference type="GO" id="GO:0004493">
    <property type="term" value="F:methylmalonyl-CoA epimerase activity"/>
    <property type="evidence" value="ECO:0007669"/>
    <property type="project" value="TreeGrafter"/>
</dbReference>
<dbReference type="Proteomes" id="UP000094969">
    <property type="component" value="Chromosome"/>
</dbReference>
<dbReference type="SUPFAM" id="SSF54593">
    <property type="entry name" value="Glyoxalase/Bleomycin resistance protein/Dihydroxybiphenyl dioxygenase"/>
    <property type="match status" value="1"/>
</dbReference>
<dbReference type="EMBL" id="CP017147">
    <property type="protein sequence ID" value="AOO83117.1"/>
    <property type="molecule type" value="Genomic_DNA"/>
</dbReference>
<dbReference type="InterPro" id="IPR051785">
    <property type="entry name" value="MMCE/EMCE_epimerase"/>
</dbReference>
<evidence type="ECO:0000259" key="2">
    <source>
        <dbReference type="PROSITE" id="PS51819"/>
    </source>
</evidence>
<feature type="domain" description="VOC" evidence="2">
    <location>
        <begin position="1"/>
        <end position="120"/>
    </location>
</feature>
<evidence type="ECO:0000313" key="3">
    <source>
        <dbReference type="EMBL" id="AOO83117.1"/>
    </source>
</evidence>
<dbReference type="CDD" id="cd06587">
    <property type="entry name" value="VOC"/>
    <property type="match status" value="1"/>
</dbReference>
<dbReference type="InterPro" id="IPR004360">
    <property type="entry name" value="Glyas_Fos-R_dOase_dom"/>
</dbReference>
<dbReference type="Pfam" id="PF00903">
    <property type="entry name" value="Glyoxalase"/>
    <property type="match status" value="1"/>
</dbReference>
<dbReference type="AlphaFoldDB" id="A0A1D7U700"/>
<dbReference type="GO" id="GO:0046491">
    <property type="term" value="P:L-methylmalonyl-CoA metabolic process"/>
    <property type="evidence" value="ECO:0007669"/>
    <property type="project" value="TreeGrafter"/>
</dbReference>
<dbReference type="Gene3D" id="3.10.180.10">
    <property type="entry name" value="2,3-Dihydroxybiphenyl 1,2-Dioxygenase, domain 1"/>
    <property type="match status" value="1"/>
</dbReference>
<proteinExistence type="predicted"/>
<accession>A0A1D7U700</accession>